<evidence type="ECO:0000256" key="2">
    <source>
        <dbReference type="ARBA" id="ARBA00004127"/>
    </source>
</evidence>
<organism evidence="17 18">
    <name type="scientific">Salisediminibacterium beveridgei</name>
    <dbReference type="NCBI Taxonomy" id="632773"/>
    <lineage>
        <taxon>Bacteria</taxon>
        <taxon>Bacillati</taxon>
        <taxon>Bacillota</taxon>
        <taxon>Bacilli</taxon>
        <taxon>Bacillales</taxon>
        <taxon>Bacillaceae</taxon>
        <taxon>Salisediminibacterium</taxon>
    </lineage>
</organism>
<dbReference type="Gene3D" id="1.20.120.1760">
    <property type="match status" value="1"/>
</dbReference>
<evidence type="ECO:0000256" key="7">
    <source>
        <dbReference type="ARBA" id="ARBA00022679"/>
    </source>
</evidence>
<protein>
    <recommendedName>
        <fullName evidence="5">CDP-diacylglycerol--serine O-phosphatidyltransferase</fullName>
        <ecNumber evidence="4">2.7.8.8</ecNumber>
    </recommendedName>
    <alternativeName>
        <fullName evidence="14">Phosphatidylserine synthase</fullName>
    </alternativeName>
</protein>
<dbReference type="GO" id="GO:0012505">
    <property type="term" value="C:endomembrane system"/>
    <property type="evidence" value="ECO:0007669"/>
    <property type="project" value="UniProtKB-SubCell"/>
</dbReference>
<evidence type="ECO:0000256" key="3">
    <source>
        <dbReference type="ARBA" id="ARBA00010441"/>
    </source>
</evidence>
<keyword evidence="7 15" id="KW-0808">Transferase</keyword>
<evidence type="ECO:0000256" key="12">
    <source>
        <dbReference type="ARBA" id="ARBA00023209"/>
    </source>
</evidence>
<sequence length="180" mass="19503">MILLQHLVDNTFRRVRSQTANLLTILNLGLGTMAILFVMQGQLGITVALIVVAAVFDRFDGKVARKLNIESEMGKQLDSLCDLISFGLAPALLIYQSTLHSFGVAGSLATVIFIACGAIRLARFNISDHKGYFVGLPITAGGCILTITYLLEGVIEPHVFMFIILTLSVLMISSFSVKKA</sequence>
<evidence type="ECO:0000256" key="16">
    <source>
        <dbReference type="SAM" id="Phobius"/>
    </source>
</evidence>
<dbReference type="PANTHER" id="PTHR14269">
    <property type="entry name" value="CDP-DIACYLGLYCEROL--GLYCEROL-3-PHOSPHATE 3-PHOSPHATIDYLTRANSFERASE-RELATED"/>
    <property type="match status" value="1"/>
</dbReference>
<evidence type="ECO:0000256" key="9">
    <source>
        <dbReference type="ARBA" id="ARBA00022989"/>
    </source>
</evidence>
<feature type="transmembrane region" description="Helical" evidence="16">
    <location>
        <begin position="157"/>
        <end position="177"/>
    </location>
</feature>
<dbReference type="Pfam" id="PF01066">
    <property type="entry name" value="CDP-OH_P_transf"/>
    <property type="match status" value="1"/>
</dbReference>
<gene>
    <name evidence="17" type="primary">pssA</name>
    <name evidence="17" type="ORF">BBEV_1180</name>
</gene>
<comment type="similarity">
    <text evidence="3 15">Belongs to the CDP-alcohol phosphatidyltransferase class-I family.</text>
</comment>
<dbReference type="EC" id="2.7.8.8" evidence="4"/>
<keyword evidence="6" id="KW-0444">Lipid biosynthesis</keyword>
<feature type="transmembrane region" description="Helical" evidence="16">
    <location>
        <begin position="33"/>
        <end position="56"/>
    </location>
</feature>
<keyword evidence="11 16" id="KW-0472">Membrane</keyword>
<dbReference type="NCBIfam" id="TIGR00473">
    <property type="entry name" value="pssA"/>
    <property type="match status" value="1"/>
</dbReference>
<evidence type="ECO:0000256" key="1">
    <source>
        <dbReference type="ARBA" id="ARBA00000287"/>
    </source>
</evidence>
<evidence type="ECO:0000256" key="5">
    <source>
        <dbReference type="ARBA" id="ARBA00017171"/>
    </source>
</evidence>
<keyword evidence="8 16" id="KW-0812">Transmembrane</keyword>
<evidence type="ECO:0000313" key="17">
    <source>
        <dbReference type="EMBL" id="AOM82548.1"/>
    </source>
</evidence>
<dbReference type="InterPro" id="IPR004533">
    <property type="entry name" value="CDP-diaglyc--ser_O-PTrfase"/>
</dbReference>
<dbReference type="EMBL" id="CP012502">
    <property type="protein sequence ID" value="AOM82548.1"/>
    <property type="molecule type" value="Genomic_DNA"/>
</dbReference>
<dbReference type="OrthoDB" id="9777147at2"/>
<keyword evidence="9 16" id="KW-1133">Transmembrane helix</keyword>
<dbReference type="InterPro" id="IPR000462">
    <property type="entry name" value="CDP-OH_P_trans"/>
</dbReference>
<evidence type="ECO:0000256" key="8">
    <source>
        <dbReference type="ARBA" id="ARBA00022692"/>
    </source>
</evidence>
<accession>A0A1D7QUA8</accession>
<dbReference type="GO" id="GO:0008654">
    <property type="term" value="P:phospholipid biosynthetic process"/>
    <property type="evidence" value="ECO:0007669"/>
    <property type="project" value="UniProtKB-KW"/>
</dbReference>
<dbReference type="GO" id="GO:0003882">
    <property type="term" value="F:CDP-diacylglycerol-serine O-phosphatidyltransferase activity"/>
    <property type="evidence" value="ECO:0007669"/>
    <property type="project" value="UniProtKB-EC"/>
</dbReference>
<feature type="transmembrane region" description="Helical" evidence="16">
    <location>
        <begin position="131"/>
        <end position="151"/>
    </location>
</feature>
<dbReference type="InterPro" id="IPR048254">
    <property type="entry name" value="CDP_ALCOHOL_P_TRANSF_CS"/>
</dbReference>
<evidence type="ECO:0000256" key="6">
    <source>
        <dbReference type="ARBA" id="ARBA00022516"/>
    </source>
</evidence>
<dbReference type="Proteomes" id="UP000094463">
    <property type="component" value="Chromosome"/>
</dbReference>
<dbReference type="PANTHER" id="PTHR14269:SF61">
    <property type="entry name" value="CDP-DIACYLGLYCEROL--SERINE O-PHOSPHATIDYLTRANSFERASE"/>
    <property type="match status" value="1"/>
</dbReference>
<dbReference type="RefSeq" id="WP_069364623.1">
    <property type="nucleotide sequence ID" value="NZ_CP012502.1"/>
</dbReference>
<reference evidence="17 18" key="1">
    <citation type="submission" date="2015-08" db="EMBL/GenBank/DDBJ databases">
        <title>The complete genome sequence of Bacillus beveridgei MLTeJB.</title>
        <authorList>
            <person name="Hanson T.E."/>
            <person name="Mesa C."/>
            <person name="Basesman S.M."/>
            <person name="Oremland R.S."/>
        </authorList>
    </citation>
    <scope>NUCLEOTIDE SEQUENCE [LARGE SCALE GENOMIC DNA]</scope>
    <source>
        <strain evidence="17 18">MLTeJB</strain>
    </source>
</reference>
<evidence type="ECO:0000256" key="11">
    <source>
        <dbReference type="ARBA" id="ARBA00023136"/>
    </source>
</evidence>
<proteinExistence type="inferred from homology"/>
<dbReference type="KEGG" id="bbev:BBEV_1180"/>
<evidence type="ECO:0000256" key="10">
    <source>
        <dbReference type="ARBA" id="ARBA00023098"/>
    </source>
</evidence>
<comment type="catalytic activity">
    <reaction evidence="1">
        <text>a CDP-1,2-diacyl-sn-glycerol + L-serine = a 1,2-diacyl-sn-glycero-3-phospho-L-serine + CMP + H(+)</text>
        <dbReference type="Rhea" id="RHEA:16913"/>
        <dbReference type="ChEBI" id="CHEBI:15378"/>
        <dbReference type="ChEBI" id="CHEBI:33384"/>
        <dbReference type="ChEBI" id="CHEBI:57262"/>
        <dbReference type="ChEBI" id="CHEBI:58332"/>
        <dbReference type="ChEBI" id="CHEBI:60377"/>
        <dbReference type="EC" id="2.7.8.8"/>
    </reaction>
</comment>
<dbReference type="InterPro" id="IPR043130">
    <property type="entry name" value="CDP-OH_PTrfase_TM_dom"/>
</dbReference>
<dbReference type="PROSITE" id="PS00379">
    <property type="entry name" value="CDP_ALCOHOL_P_TRANSF"/>
    <property type="match status" value="1"/>
</dbReference>
<dbReference type="GO" id="GO:0016020">
    <property type="term" value="C:membrane"/>
    <property type="evidence" value="ECO:0007669"/>
    <property type="project" value="InterPro"/>
</dbReference>
<evidence type="ECO:0000256" key="13">
    <source>
        <dbReference type="ARBA" id="ARBA00023264"/>
    </source>
</evidence>
<evidence type="ECO:0000256" key="4">
    <source>
        <dbReference type="ARBA" id="ARBA00013174"/>
    </source>
</evidence>
<keyword evidence="13" id="KW-1208">Phospholipid metabolism</keyword>
<evidence type="ECO:0000256" key="14">
    <source>
        <dbReference type="ARBA" id="ARBA00032361"/>
    </source>
</evidence>
<keyword evidence="12" id="KW-0594">Phospholipid biosynthesis</keyword>
<dbReference type="PATRIC" id="fig|632773.3.peg.1251"/>
<keyword evidence="18" id="KW-1185">Reference proteome</keyword>
<comment type="subcellular location">
    <subcellularLocation>
        <location evidence="2">Endomembrane system</location>
        <topology evidence="2">Multi-pass membrane protein</topology>
    </subcellularLocation>
</comment>
<dbReference type="AlphaFoldDB" id="A0A1D7QUA8"/>
<dbReference type="InterPro" id="IPR050324">
    <property type="entry name" value="CDP-alcohol_PTase-I"/>
</dbReference>
<name>A0A1D7QUA8_9BACI</name>
<keyword evidence="10" id="KW-0443">Lipid metabolism</keyword>
<evidence type="ECO:0000313" key="18">
    <source>
        <dbReference type="Proteomes" id="UP000094463"/>
    </source>
</evidence>
<evidence type="ECO:0000256" key="15">
    <source>
        <dbReference type="RuleBase" id="RU003750"/>
    </source>
</evidence>
<dbReference type="STRING" id="632773.BBEV_1180"/>
<feature type="transmembrane region" description="Helical" evidence="16">
    <location>
        <begin position="101"/>
        <end position="119"/>
    </location>
</feature>